<dbReference type="EMBL" id="AOCK01000002">
    <property type="protein sequence ID" value="EMQ99578.1"/>
    <property type="molecule type" value="Genomic_DNA"/>
</dbReference>
<dbReference type="AlphaFoldDB" id="M7NM11"/>
<keyword evidence="2" id="KW-1185">Reference proteome</keyword>
<sequence>MEAPGATWSIIEVMPHRSLQFLAAKAEAHHRSIRNAGDQQQVLEAAAECARLYGALGDQAKESDFLYDMGKSQILTGAYAVAFQTAETILDFPRMQGDLLFKVQVLILRAAALRNQSRHDEAVDTARTALAVMETIQDSHHARAEAYQGIIACLVEADKTDEAWAIHHPLSRTLEHVEDTLVAGQGFWTLGNLAFAKGHVTDGFSYHQRAADKLQQINDIHMWARFNNASADVQLQAGVANQSTDDCILRARLAYDIIGGNAVELLGLAGTRARWHVANGDLEQASSLLEKALVDADAGGAPEDASVHLLWSQVLDALGRTEAAERERDHATRIKKTVEGATYALPARLTTSSWSP</sequence>
<evidence type="ECO:0000313" key="2">
    <source>
        <dbReference type="Proteomes" id="UP000012015"/>
    </source>
</evidence>
<dbReference type="Gene3D" id="1.25.40.10">
    <property type="entry name" value="Tetratricopeptide repeat domain"/>
    <property type="match status" value="1"/>
</dbReference>
<dbReference type="STRING" id="1276920.ADIAG_00678"/>
<comment type="caution">
    <text evidence="1">The sequence shown here is derived from an EMBL/GenBank/DDBJ whole genome shotgun (WGS) entry which is preliminary data.</text>
</comment>
<organism evidence="1 2">
    <name type="scientific">Paeniglutamicibacter gangotriensis Lz1y</name>
    <dbReference type="NCBI Taxonomy" id="1276920"/>
    <lineage>
        <taxon>Bacteria</taxon>
        <taxon>Bacillati</taxon>
        <taxon>Actinomycetota</taxon>
        <taxon>Actinomycetes</taxon>
        <taxon>Micrococcales</taxon>
        <taxon>Micrococcaceae</taxon>
        <taxon>Paeniglutamicibacter</taxon>
    </lineage>
</organism>
<name>M7NM11_9MICC</name>
<evidence type="ECO:0000313" key="1">
    <source>
        <dbReference type="EMBL" id="EMQ99578.1"/>
    </source>
</evidence>
<dbReference type="Proteomes" id="UP000012015">
    <property type="component" value="Unassembled WGS sequence"/>
</dbReference>
<dbReference type="PATRIC" id="fig|1276920.7.peg.681"/>
<gene>
    <name evidence="1" type="ORF">ADIAG_00678</name>
</gene>
<accession>M7NM11</accession>
<dbReference type="SUPFAM" id="SSF48452">
    <property type="entry name" value="TPR-like"/>
    <property type="match status" value="1"/>
</dbReference>
<proteinExistence type="predicted"/>
<protein>
    <submittedName>
        <fullName evidence="1">ATP-dependent transcriptional regulator</fullName>
    </submittedName>
</protein>
<dbReference type="InterPro" id="IPR011990">
    <property type="entry name" value="TPR-like_helical_dom_sf"/>
</dbReference>
<dbReference type="eggNOG" id="COG0457">
    <property type="taxonomic scope" value="Bacteria"/>
</dbReference>
<reference evidence="1 2" key="1">
    <citation type="journal article" date="2013" name="Genome Announc.">
        <title>Draft Genome Sequence of Arthrobacter gangotriensis Strain Lz1yT, Isolated from a Penguin Rookery Soil Sample Collected in Antarctica, near the Indian Station Dakshin Gangotri.</title>
        <authorList>
            <person name="Shivaji S."/>
            <person name="Ara S."/>
            <person name="Bandi S."/>
            <person name="Singh A."/>
            <person name="Kumar Pinnaka A."/>
        </authorList>
    </citation>
    <scope>NUCLEOTIDE SEQUENCE [LARGE SCALE GENOMIC DNA]</scope>
    <source>
        <strain evidence="1 2">Lz1y</strain>
    </source>
</reference>